<dbReference type="InterPro" id="IPR027417">
    <property type="entry name" value="P-loop_NTPase"/>
</dbReference>
<evidence type="ECO:0000313" key="6">
    <source>
        <dbReference type="EMBL" id="QWG13159.1"/>
    </source>
</evidence>
<reference evidence="6" key="1">
    <citation type="submission" date="2021-06" db="EMBL/GenBank/DDBJ databases">
        <title>Bradyrhizobium sp. S2-20-1 Genome sequencing.</title>
        <authorList>
            <person name="Jin L."/>
        </authorList>
    </citation>
    <scope>NUCLEOTIDE SEQUENCE</scope>
    <source>
        <strain evidence="6">S2-20-1</strain>
    </source>
</reference>
<keyword evidence="2" id="KW-0547">Nucleotide-binding</keyword>
<evidence type="ECO:0000256" key="3">
    <source>
        <dbReference type="ARBA" id="ARBA00022777"/>
    </source>
</evidence>
<dbReference type="SUPFAM" id="SSF52540">
    <property type="entry name" value="P-loop containing nucleoside triphosphate hydrolases"/>
    <property type="match status" value="1"/>
</dbReference>
<evidence type="ECO:0000256" key="2">
    <source>
        <dbReference type="ARBA" id="ARBA00022741"/>
    </source>
</evidence>
<dbReference type="Pfam" id="PF16575">
    <property type="entry name" value="CLP1_P"/>
    <property type="match status" value="1"/>
</dbReference>
<dbReference type="AlphaFoldDB" id="A0A975NFF1"/>
<organism evidence="6 7">
    <name type="scientific">Bradyrhizobium sediminis</name>
    <dbReference type="NCBI Taxonomy" id="2840469"/>
    <lineage>
        <taxon>Bacteria</taxon>
        <taxon>Pseudomonadati</taxon>
        <taxon>Pseudomonadota</taxon>
        <taxon>Alphaproteobacteria</taxon>
        <taxon>Hyphomicrobiales</taxon>
        <taxon>Nitrobacteraceae</taxon>
        <taxon>Bradyrhizobium</taxon>
    </lineage>
</organism>
<keyword evidence="1" id="KW-0808">Transferase</keyword>
<keyword evidence="4" id="KW-0067">ATP-binding</keyword>
<dbReference type="GO" id="GO:0006396">
    <property type="term" value="P:RNA processing"/>
    <property type="evidence" value="ECO:0007669"/>
    <property type="project" value="InterPro"/>
</dbReference>
<dbReference type="Gene3D" id="3.40.50.300">
    <property type="entry name" value="P-loop containing nucleotide triphosphate hydrolases"/>
    <property type="match status" value="1"/>
</dbReference>
<name>A0A975NFF1_9BRAD</name>
<dbReference type="PANTHER" id="PTHR12755:SF3">
    <property type="entry name" value="POLYNUCLEOTIDE 5'-HYDROXYL-KINASE NOL9"/>
    <property type="match status" value="1"/>
</dbReference>
<evidence type="ECO:0000256" key="4">
    <source>
        <dbReference type="ARBA" id="ARBA00022840"/>
    </source>
</evidence>
<dbReference type="EMBL" id="CP076134">
    <property type="protein sequence ID" value="QWG13159.1"/>
    <property type="molecule type" value="Genomic_DNA"/>
</dbReference>
<accession>A0A975NFF1</accession>
<gene>
    <name evidence="6" type="ORF">KMZ29_26415</name>
</gene>
<dbReference type="GO" id="GO:0005524">
    <property type="term" value="F:ATP binding"/>
    <property type="evidence" value="ECO:0007669"/>
    <property type="project" value="UniProtKB-KW"/>
</dbReference>
<feature type="domain" description="Clp1 P-loop" evidence="5">
    <location>
        <begin position="34"/>
        <end position="206"/>
    </location>
</feature>
<dbReference type="GO" id="GO:0051731">
    <property type="term" value="F:polynucleotide 5'-hydroxyl-kinase activity"/>
    <property type="evidence" value="ECO:0007669"/>
    <property type="project" value="InterPro"/>
</dbReference>
<dbReference type="RefSeq" id="WP_215621904.1">
    <property type="nucleotide sequence ID" value="NZ_CP076134.1"/>
</dbReference>
<proteinExistence type="predicted"/>
<dbReference type="Proteomes" id="UP000680839">
    <property type="component" value="Chromosome"/>
</dbReference>
<dbReference type="PANTHER" id="PTHR12755">
    <property type="entry name" value="CLEAVAGE/POLYADENYLATION FACTOR IA SUBUNIT CLP1P"/>
    <property type="match status" value="1"/>
</dbReference>
<keyword evidence="3" id="KW-0418">Kinase</keyword>
<sequence>MIADSDRKLHVPLDWEAAAAEIFERRLRKVLVIGGSAAGKSSFCRYLAEALLARPADVAVVDADIGQSSLGPPTTVTLGYVTSPVDFSTVSPAAFYFVGSTGPIGRFLPLVIGTASLSREAHATFVIIDTTGLVHGSGRVLKNYKIEAVRPDAIVAIERRNELAPIRMANRHVPILKIKPSGRAHGKDDYEKIEVRRRSYARHFAGAASVELPFGSLTFQRTLLFSGTPFELDGAVRAERSSEGILIVGTPPAPPTDSKLLPAGFERNLLCGIADAAGRCLGLGIIERIDFAAGTIALVTPVERDKIQIIQFGDVYVTPEGGELGQIKWAW</sequence>
<evidence type="ECO:0000313" key="7">
    <source>
        <dbReference type="Proteomes" id="UP000680839"/>
    </source>
</evidence>
<protein>
    <recommendedName>
        <fullName evidence="5">Clp1 P-loop domain-containing protein</fullName>
    </recommendedName>
</protein>
<evidence type="ECO:0000259" key="5">
    <source>
        <dbReference type="Pfam" id="PF16575"/>
    </source>
</evidence>
<dbReference type="InterPro" id="IPR045116">
    <property type="entry name" value="Clp1/Grc3"/>
</dbReference>
<dbReference type="InterPro" id="IPR032319">
    <property type="entry name" value="CLP1_P"/>
</dbReference>
<evidence type="ECO:0000256" key="1">
    <source>
        <dbReference type="ARBA" id="ARBA00022679"/>
    </source>
</evidence>